<reference evidence="2 3" key="1">
    <citation type="journal article" date="2019" name="Emerg. Microbes Infect.">
        <title>Comprehensive subspecies identification of 175 nontuberculous mycobacteria species based on 7547 genomic profiles.</title>
        <authorList>
            <person name="Matsumoto Y."/>
            <person name="Kinjo T."/>
            <person name="Motooka D."/>
            <person name="Nabeya D."/>
            <person name="Jung N."/>
            <person name="Uechi K."/>
            <person name="Horii T."/>
            <person name="Iida T."/>
            <person name="Fujita J."/>
            <person name="Nakamura S."/>
        </authorList>
    </citation>
    <scope>NUCLEOTIDE SEQUENCE [LARGE SCALE GENOMIC DNA]</scope>
    <source>
        <strain evidence="2 3">JCM 6370</strain>
    </source>
</reference>
<organism evidence="2 3">
    <name type="scientific">Mycolicibacterium pulveris</name>
    <name type="common">Mycobacterium pulveris</name>
    <dbReference type="NCBI Taxonomy" id="36813"/>
    <lineage>
        <taxon>Bacteria</taxon>
        <taxon>Bacillati</taxon>
        <taxon>Actinomycetota</taxon>
        <taxon>Actinomycetes</taxon>
        <taxon>Mycobacteriales</taxon>
        <taxon>Mycobacteriaceae</taxon>
        <taxon>Mycolicibacterium</taxon>
    </lineage>
</organism>
<dbReference type="Proteomes" id="UP000467252">
    <property type="component" value="Chromosome"/>
</dbReference>
<feature type="region of interest" description="Disordered" evidence="1">
    <location>
        <begin position="1"/>
        <end position="26"/>
    </location>
</feature>
<evidence type="ECO:0000313" key="2">
    <source>
        <dbReference type="EMBL" id="BBY83240.1"/>
    </source>
</evidence>
<keyword evidence="3" id="KW-1185">Reference proteome</keyword>
<proteinExistence type="predicted"/>
<feature type="compositionally biased region" description="Low complexity" evidence="1">
    <location>
        <begin position="13"/>
        <end position="26"/>
    </location>
</feature>
<gene>
    <name evidence="2" type="ORF">MPUL_43980</name>
</gene>
<dbReference type="AlphaFoldDB" id="A0A7I7UQF9"/>
<protein>
    <submittedName>
        <fullName evidence="2">Peptidase</fullName>
    </submittedName>
</protein>
<accession>A0A7I7UQF9</accession>
<dbReference type="EMBL" id="AP022599">
    <property type="protein sequence ID" value="BBY83240.1"/>
    <property type="molecule type" value="Genomic_DNA"/>
</dbReference>
<evidence type="ECO:0000313" key="3">
    <source>
        <dbReference type="Proteomes" id="UP000467252"/>
    </source>
</evidence>
<name>A0A7I7UQF9_MYCPV</name>
<evidence type="ECO:0000256" key="1">
    <source>
        <dbReference type="SAM" id="MobiDB-lite"/>
    </source>
</evidence>
<sequence>MGRVDTPSGPVVATPASLTAPSAAATSHTLGDGRRVRLIGLGGHTAQLLSRVAADMDAAAAAVTAFWGDDWPREIVVVAAATPEQFAAVGGGDPHTAATTTAERIMFAPGASAMSDNALRIVLRHELFHFASRAQTAADAPRWLTEGVADFVARPVATRPRDMTATLPTDAELAGPQRSSAYDRAWLFARFVADEYGVAKLRELYSHACGHGHPDTATALRDALGEQPRTVMARWQSWM</sequence>